<reference evidence="2" key="1">
    <citation type="submission" date="2023-03" db="EMBL/GenBank/DDBJ databases">
        <title>Draft assemblies of triclosan tolerant bacteria isolated from returned activated sludge.</title>
        <authorList>
            <person name="Van Hamelsveld S."/>
        </authorList>
    </citation>
    <scope>NUCLEOTIDE SEQUENCE</scope>
    <source>
        <strain evidence="2">GW210015_S63</strain>
    </source>
</reference>
<organism evidence="2 3">
    <name type="scientific">Pseudomonas citronellolis</name>
    <dbReference type="NCBI Taxonomy" id="53408"/>
    <lineage>
        <taxon>Bacteria</taxon>
        <taxon>Pseudomonadati</taxon>
        <taxon>Pseudomonadota</taxon>
        <taxon>Gammaproteobacteria</taxon>
        <taxon>Pseudomonadales</taxon>
        <taxon>Pseudomonadaceae</taxon>
        <taxon>Pseudomonas</taxon>
    </lineage>
</organism>
<dbReference type="Gene3D" id="2.60.40.4150">
    <property type="entry name" value="Type VI secretion system, lipoprotein SciN"/>
    <property type="match status" value="1"/>
</dbReference>
<dbReference type="PANTHER" id="PTHR37625">
    <property type="entry name" value="OUTER MEMBRANE LIPOPROTEIN-RELATED"/>
    <property type="match status" value="1"/>
</dbReference>
<proteinExistence type="predicted"/>
<dbReference type="Pfam" id="PF12790">
    <property type="entry name" value="T6SS-SciN"/>
    <property type="match status" value="1"/>
</dbReference>
<dbReference type="InterPro" id="IPR017734">
    <property type="entry name" value="T6SS_SciN"/>
</dbReference>
<dbReference type="InterPro" id="IPR038706">
    <property type="entry name" value="Type_VI_SciN-like_sf"/>
</dbReference>
<sequence length="341" mass="36462">MKRTLGVLLATLLIGGCSTVGNVFKKTGQILMDPSIQVGSAADQPTQIALSLYAGYDVNPNPESATPDMAPSEKAWPAPALAEDELDGPYAIRLNSTSRVELLESLRALLDHLQETPSSPGVAIPGGKPKLQAPPATPLPAFPGLYLPEPFRLASDASLTSTRPTPPSPTQATSVASSTPLPVAAVQGQREVRGLAPGQYQAGATLPDAPVAPPASSGTATPIAFKVLQLKDDSMFLNADPEQLWHKTKKALGSTYLSVDDYILLPGQFKFINFRRIDEDANYIAVVADFRDPNIATWKQVLRVDPRGQKYNLLVSFLGSRVTITDERYPPAQPSQSSKQP</sequence>
<dbReference type="RefSeq" id="WP_276213526.1">
    <property type="nucleotide sequence ID" value="NZ_JARJLR010000020.1"/>
</dbReference>
<dbReference type="AlphaFoldDB" id="A0AAW6NZL0"/>
<protein>
    <submittedName>
        <fullName evidence="2">Type VI secretion system lipoprotein TssJ</fullName>
    </submittedName>
</protein>
<keyword evidence="2" id="KW-0449">Lipoprotein</keyword>
<gene>
    <name evidence="2" type="primary">tssJ</name>
    <name evidence="2" type="ORF">P3W55_00905</name>
</gene>
<dbReference type="NCBIfam" id="TIGR03352">
    <property type="entry name" value="VI_chp_3"/>
    <property type="match status" value="1"/>
</dbReference>
<dbReference type="EMBL" id="JARJLR010000020">
    <property type="protein sequence ID" value="MDF3840264.1"/>
    <property type="molecule type" value="Genomic_DNA"/>
</dbReference>
<comment type="caution">
    <text evidence="2">The sequence shown here is derived from an EMBL/GenBank/DDBJ whole genome shotgun (WGS) entry which is preliminary data.</text>
</comment>
<evidence type="ECO:0000256" key="1">
    <source>
        <dbReference type="SAM" id="MobiDB-lite"/>
    </source>
</evidence>
<dbReference type="Proteomes" id="UP001220662">
    <property type="component" value="Unassembled WGS sequence"/>
</dbReference>
<dbReference type="PROSITE" id="PS51257">
    <property type="entry name" value="PROKAR_LIPOPROTEIN"/>
    <property type="match status" value="1"/>
</dbReference>
<feature type="compositionally biased region" description="Low complexity" evidence="1">
    <location>
        <begin position="170"/>
        <end position="180"/>
    </location>
</feature>
<dbReference type="PANTHER" id="PTHR37625:SF5">
    <property type="entry name" value="LIPOPROTEIN"/>
    <property type="match status" value="1"/>
</dbReference>
<evidence type="ECO:0000313" key="2">
    <source>
        <dbReference type="EMBL" id="MDF3840264.1"/>
    </source>
</evidence>
<accession>A0AAW6NZL0</accession>
<evidence type="ECO:0000313" key="3">
    <source>
        <dbReference type="Proteomes" id="UP001220662"/>
    </source>
</evidence>
<name>A0AAW6NZL0_9PSED</name>
<feature type="region of interest" description="Disordered" evidence="1">
    <location>
        <begin position="157"/>
        <end position="180"/>
    </location>
</feature>